<gene>
    <name evidence="1" type="ORF">F989_00776</name>
</gene>
<evidence type="ECO:0000313" key="1">
    <source>
        <dbReference type="EMBL" id="ENU34303.1"/>
    </source>
</evidence>
<comment type="caution">
    <text evidence="1">The sequence shown here is derived from an EMBL/GenBank/DDBJ whole genome shotgun (WGS) entry which is preliminary data.</text>
</comment>
<dbReference type="HOGENOM" id="CLU_3075753_0_0_6"/>
<sequence length="52" mass="6247">MLDKLNYYEKNFVRKYPMKKHLVSTEILQSLAISNDIEDIIELINHITNIRK</sequence>
<dbReference type="AlphaFoldDB" id="N8RFW7"/>
<accession>N8RFW7</accession>
<name>N8RFW7_9GAMM</name>
<reference evidence="1 2" key="1">
    <citation type="submission" date="2013-02" db="EMBL/GenBank/DDBJ databases">
        <title>The Genome Sequence of Acinetobacter parvus NIPH 1103.</title>
        <authorList>
            <consortium name="The Broad Institute Genome Sequencing Platform"/>
            <consortium name="The Broad Institute Genome Sequencing Center for Infectious Disease"/>
            <person name="Cerqueira G."/>
            <person name="Feldgarden M."/>
            <person name="Courvalin P."/>
            <person name="Perichon B."/>
            <person name="Grillot-Courvalin C."/>
            <person name="Clermont D."/>
            <person name="Rocha E."/>
            <person name="Yoon E.-J."/>
            <person name="Nemec A."/>
            <person name="Walker B."/>
            <person name="Young S.K."/>
            <person name="Zeng Q."/>
            <person name="Gargeya S."/>
            <person name="Fitzgerald M."/>
            <person name="Haas B."/>
            <person name="Abouelleil A."/>
            <person name="Alvarado L."/>
            <person name="Arachchi H.M."/>
            <person name="Berlin A.M."/>
            <person name="Chapman S.B."/>
            <person name="Dewar J."/>
            <person name="Goldberg J."/>
            <person name="Griggs A."/>
            <person name="Gujja S."/>
            <person name="Hansen M."/>
            <person name="Howarth C."/>
            <person name="Imamovic A."/>
            <person name="Larimer J."/>
            <person name="McCowan C."/>
            <person name="Murphy C."/>
            <person name="Neiman D."/>
            <person name="Pearson M."/>
            <person name="Priest M."/>
            <person name="Roberts A."/>
            <person name="Saif S."/>
            <person name="Shea T."/>
            <person name="Sisk P."/>
            <person name="Sykes S."/>
            <person name="Wortman J."/>
            <person name="Nusbaum C."/>
            <person name="Birren B."/>
        </authorList>
    </citation>
    <scope>NUCLEOTIDE SEQUENCE [LARGE SCALE GENOMIC DNA]</scope>
    <source>
        <strain evidence="1 2">NIPH 1103</strain>
    </source>
</reference>
<dbReference type="EMBL" id="APOL01000018">
    <property type="protein sequence ID" value="ENU34303.1"/>
    <property type="molecule type" value="Genomic_DNA"/>
</dbReference>
<proteinExistence type="predicted"/>
<organism evidence="1 2">
    <name type="scientific">Acinetobacter parvus NIPH 1103</name>
    <dbReference type="NCBI Taxonomy" id="1217671"/>
    <lineage>
        <taxon>Bacteria</taxon>
        <taxon>Pseudomonadati</taxon>
        <taxon>Pseudomonadota</taxon>
        <taxon>Gammaproteobacteria</taxon>
        <taxon>Moraxellales</taxon>
        <taxon>Moraxellaceae</taxon>
        <taxon>Acinetobacter</taxon>
    </lineage>
</organism>
<evidence type="ECO:0000313" key="2">
    <source>
        <dbReference type="Proteomes" id="UP000018426"/>
    </source>
</evidence>
<protein>
    <submittedName>
        <fullName evidence="1">Uncharacterized protein</fullName>
    </submittedName>
</protein>
<dbReference type="Proteomes" id="UP000018426">
    <property type="component" value="Unassembled WGS sequence"/>
</dbReference>